<dbReference type="InterPro" id="IPR004753">
    <property type="entry name" value="MreB"/>
</dbReference>
<feature type="binding site" evidence="6">
    <location>
        <begin position="224"/>
        <end position="227"/>
    </location>
    <ligand>
        <name>ATP</name>
        <dbReference type="ChEBI" id="CHEBI:30616"/>
    </ligand>
</feature>
<evidence type="ECO:0000256" key="2">
    <source>
        <dbReference type="ARBA" id="ARBA00022741"/>
    </source>
</evidence>
<accession>A0ABR5QAP6</accession>
<protein>
    <recommendedName>
        <fullName evidence="6">Cell shape-determining protein MreB</fullName>
    </recommendedName>
</protein>
<evidence type="ECO:0000256" key="6">
    <source>
        <dbReference type="HAMAP-Rule" id="MF_02207"/>
    </source>
</evidence>
<evidence type="ECO:0000313" key="7">
    <source>
        <dbReference type="EMBL" id="KRO10580.1"/>
    </source>
</evidence>
<organism evidence="7 8">
    <name type="scientific">Paucilactobacillus hokkaidonensis</name>
    <dbReference type="NCBI Taxonomy" id="1193095"/>
    <lineage>
        <taxon>Bacteria</taxon>
        <taxon>Bacillati</taxon>
        <taxon>Bacillota</taxon>
        <taxon>Bacilli</taxon>
        <taxon>Lactobacillales</taxon>
        <taxon>Lactobacillaceae</taxon>
        <taxon>Paucilactobacillus</taxon>
    </lineage>
</organism>
<dbReference type="NCBIfam" id="TIGR00904">
    <property type="entry name" value="mreB"/>
    <property type="match status" value="1"/>
</dbReference>
<comment type="similarity">
    <text evidence="5 6">Belongs to the FtsA/MreB family.</text>
</comment>
<dbReference type="HAMAP" id="MF_02207">
    <property type="entry name" value="MreB"/>
    <property type="match status" value="1"/>
</dbReference>
<keyword evidence="1 6" id="KW-0963">Cytoplasm</keyword>
<comment type="function">
    <text evidence="6">Forms membrane-associated dynamic filaments that are essential for cell shape determination. Acts by regulating cell wall synthesis and cell elongation, and thus cell shape. A feedback loop between cell geometry and MreB localization may maintain elongated cell shape by targeting cell wall growth to regions of negative cell wall curvature.</text>
</comment>
<name>A0ABR5QAP6_9LACO</name>
<feature type="binding site" evidence="6">
    <location>
        <begin position="176"/>
        <end position="178"/>
    </location>
    <ligand>
        <name>ATP</name>
        <dbReference type="ChEBI" id="CHEBI:30616"/>
    </ligand>
</feature>
<sequence>MISIDYGIISGEQTRREQQINMAKDIGIDLGTANVLIYVQGKGVVLNEPSVVAVDTKTDKVLAVGSEAYRMVGRTPSNIRAIRPLKDGVISDFDVTQEMLSYFINKLSVKGFMSKPNIMICAPTNITEIERKAIMQAAEQSGGGKVYLEYEPKVAAIGAGLDIFKPSGNMVIDMGGGTSDIAILSLGDIVSSHSLRVAGDKMNSEIVASIKNNHGLVIGEHSAEKIKMEIGTAQKNDDPKTMEVRGRDAMSGMPRSIEIDANEIEEVLHETLQQIVNAAIGVLETVPPELASDIIDRGIMLTGGTALLDGIDQLFSEYLKVPVVVSENPLDNVAKGAGELLERMQKKNKK</sequence>
<evidence type="ECO:0000256" key="3">
    <source>
        <dbReference type="ARBA" id="ARBA00022840"/>
    </source>
</evidence>
<dbReference type="InterPro" id="IPR056546">
    <property type="entry name" value="MreB_MamK-like"/>
</dbReference>
<dbReference type="PRINTS" id="PR01652">
    <property type="entry name" value="SHAPEPROTEIN"/>
</dbReference>
<evidence type="ECO:0000313" key="8">
    <source>
        <dbReference type="Proteomes" id="UP000051884"/>
    </source>
</evidence>
<reference evidence="7 8" key="1">
    <citation type="journal article" date="2015" name="Genome Announc.">
        <title>Expanding the biotechnology potential of lactobacilli through comparative genomics of 213 strains and associated genera.</title>
        <authorList>
            <person name="Sun Z."/>
            <person name="Harris H.M."/>
            <person name="McCann A."/>
            <person name="Guo C."/>
            <person name="Argimon S."/>
            <person name="Zhang W."/>
            <person name="Yang X."/>
            <person name="Jeffery I.B."/>
            <person name="Cooney J.C."/>
            <person name="Kagawa T.F."/>
            <person name="Liu W."/>
            <person name="Song Y."/>
            <person name="Salvetti E."/>
            <person name="Wrobel A."/>
            <person name="Rasinkangas P."/>
            <person name="Parkhill J."/>
            <person name="Rea M.C."/>
            <person name="O'Sullivan O."/>
            <person name="Ritari J."/>
            <person name="Douillard F.P."/>
            <person name="Paul Ross R."/>
            <person name="Yang R."/>
            <person name="Briner A.E."/>
            <person name="Felis G.E."/>
            <person name="de Vos W.M."/>
            <person name="Barrangou R."/>
            <person name="Klaenhammer T.R."/>
            <person name="Caufield P.W."/>
            <person name="Cui Y."/>
            <person name="Zhang H."/>
            <person name="O'Toole P.W."/>
        </authorList>
    </citation>
    <scope>NUCLEOTIDE SEQUENCE [LARGE SCALE GENOMIC DNA]</scope>
    <source>
        <strain evidence="7 8">DSM 26202</strain>
    </source>
</reference>
<keyword evidence="2 6" id="KW-0547">Nucleotide-binding</keyword>
<feature type="binding site" evidence="6">
    <location>
        <begin position="32"/>
        <end position="34"/>
    </location>
    <ligand>
        <name>ATP</name>
        <dbReference type="ChEBI" id="CHEBI:30616"/>
    </ligand>
</feature>
<gene>
    <name evidence="6" type="primary">mreB</name>
    <name evidence="7" type="ORF">IV59_GL001680</name>
</gene>
<comment type="subcellular location">
    <subcellularLocation>
        <location evidence="6">Cytoplasm</location>
    </subcellularLocation>
    <text evidence="6">Membrane-associated.</text>
</comment>
<dbReference type="InterPro" id="IPR043129">
    <property type="entry name" value="ATPase_NBD"/>
</dbReference>
<dbReference type="PANTHER" id="PTHR42749">
    <property type="entry name" value="CELL SHAPE-DETERMINING PROTEIN MREB"/>
    <property type="match status" value="1"/>
</dbReference>
<proteinExistence type="inferred from homology"/>
<dbReference type="SUPFAM" id="SSF53067">
    <property type="entry name" value="Actin-like ATPase domain"/>
    <property type="match status" value="2"/>
</dbReference>
<dbReference type="Proteomes" id="UP000051884">
    <property type="component" value="Unassembled WGS sequence"/>
</dbReference>
<comment type="caution">
    <text evidence="6">Lacks conserved residue(s) required for the propagation of feature annotation.</text>
</comment>
<keyword evidence="3 6" id="KW-0067">ATP-binding</keyword>
<dbReference type="PANTHER" id="PTHR42749:SF4">
    <property type="entry name" value="CELL SHAPE-DETERMINING PROTEIN MBL"/>
    <property type="match status" value="1"/>
</dbReference>
<evidence type="ECO:0000256" key="1">
    <source>
        <dbReference type="ARBA" id="ARBA00022490"/>
    </source>
</evidence>
<dbReference type="CDD" id="cd10225">
    <property type="entry name" value="ASKHA_NBD_MreB-like"/>
    <property type="match status" value="1"/>
</dbReference>
<dbReference type="Pfam" id="PF06723">
    <property type="entry name" value="MreB_Mbl"/>
    <property type="match status" value="1"/>
</dbReference>
<evidence type="ECO:0000256" key="4">
    <source>
        <dbReference type="ARBA" id="ARBA00022960"/>
    </source>
</evidence>
<evidence type="ECO:0000256" key="5">
    <source>
        <dbReference type="ARBA" id="ARBA00023458"/>
    </source>
</evidence>
<dbReference type="Gene3D" id="3.30.420.40">
    <property type="match status" value="2"/>
</dbReference>
<keyword evidence="4 6" id="KW-0133">Cell shape</keyword>
<comment type="caution">
    <text evidence="7">The sequence shown here is derived from an EMBL/GenBank/DDBJ whole genome shotgun (WGS) entry which is preliminary data.</text>
</comment>
<dbReference type="EMBL" id="JQCH01000004">
    <property type="protein sequence ID" value="KRO10580.1"/>
    <property type="molecule type" value="Genomic_DNA"/>
</dbReference>
<comment type="subunit">
    <text evidence="6">Forms polymers.</text>
</comment>
<keyword evidence="8" id="KW-1185">Reference proteome</keyword>
<dbReference type="NCBIfam" id="NF010539">
    <property type="entry name" value="PRK13927.1"/>
    <property type="match status" value="1"/>
</dbReference>